<name>A0A7Y3ZBJ3_9VIBR</name>
<organism evidence="5 6">
    <name type="scientific">Vibrio rotiferianus</name>
    <dbReference type="NCBI Taxonomy" id="190895"/>
    <lineage>
        <taxon>Bacteria</taxon>
        <taxon>Pseudomonadati</taxon>
        <taxon>Pseudomonadota</taxon>
        <taxon>Gammaproteobacteria</taxon>
        <taxon>Vibrionales</taxon>
        <taxon>Vibrionaceae</taxon>
        <taxon>Vibrio</taxon>
    </lineage>
</organism>
<dbReference type="AlphaFoldDB" id="A0A7Y3ZBJ3"/>
<dbReference type="SUPFAM" id="SSF46689">
    <property type="entry name" value="Homeodomain-like"/>
    <property type="match status" value="1"/>
</dbReference>
<dbReference type="RefSeq" id="WP_171358811.1">
    <property type="nucleotide sequence ID" value="NZ_JBEWWM010000007.1"/>
</dbReference>
<keyword evidence="2" id="KW-0238">DNA-binding</keyword>
<dbReference type="GO" id="GO:0043565">
    <property type="term" value="F:sequence-specific DNA binding"/>
    <property type="evidence" value="ECO:0007669"/>
    <property type="project" value="InterPro"/>
</dbReference>
<dbReference type="PANTHER" id="PTHR46796">
    <property type="entry name" value="HTH-TYPE TRANSCRIPTIONAL ACTIVATOR RHAS-RELATED"/>
    <property type="match status" value="1"/>
</dbReference>
<evidence type="ECO:0000313" key="6">
    <source>
        <dbReference type="Proteomes" id="UP000572072"/>
    </source>
</evidence>
<dbReference type="Gene3D" id="1.10.10.60">
    <property type="entry name" value="Homeodomain-like"/>
    <property type="match status" value="1"/>
</dbReference>
<evidence type="ECO:0000256" key="3">
    <source>
        <dbReference type="ARBA" id="ARBA00023163"/>
    </source>
</evidence>
<dbReference type="PROSITE" id="PS00041">
    <property type="entry name" value="HTH_ARAC_FAMILY_1"/>
    <property type="match status" value="1"/>
</dbReference>
<accession>A0A7Y3ZBJ3</accession>
<keyword evidence="3" id="KW-0804">Transcription</keyword>
<keyword evidence="1" id="KW-0805">Transcription regulation</keyword>
<dbReference type="EMBL" id="VTYN01000024">
    <property type="protein sequence ID" value="NOH50086.1"/>
    <property type="molecule type" value="Genomic_DNA"/>
</dbReference>
<sequence>MKKTPHDDAPDLCVHPTKDANQQAASLVNWQQEYDQLSGGCFRGQIRERRFKNIHVFREDSNRILKQHCRVDEGGVWIGLSADDQLAHLNHQRADAEQVLIQTGGQDFELLTPEAFSIYGLVFHDSENNAYLNTQRPSTKCISQGFKSLPTREIEHLKAYLRILLSNKPTKWSCKTHEVILTDLLLDLVDCNTSNMEIAINPSHRQKIMTRVLEQLEAMDPSCPITIGELSQSVHVSRRTLQYVFEACCDLSPKQFLLNIRLNQVRRMIQNSELDKTISEIAFAFGFFHLSQFSRLYKNLFGESPSETRQIFRGKYIV</sequence>
<dbReference type="Pfam" id="PF12833">
    <property type="entry name" value="HTH_18"/>
    <property type="match status" value="1"/>
</dbReference>
<dbReference type="PANTHER" id="PTHR46796:SF12">
    <property type="entry name" value="HTH-TYPE DNA-BINDING TRANSCRIPTIONAL ACTIVATOR EUTR"/>
    <property type="match status" value="1"/>
</dbReference>
<proteinExistence type="predicted"/>
<evidence type="ECO:0000313" key="5">
    <source>
        <dbReference type="EMBL" id="NOH50086.1"/>
    </source>
</evidence>
<evidence type="ECO:0000256" key="2">
    <source>
        <dbReference type="ARBA" id="ARBA00023125"/>
    </source>
</evidence>
<protein>
    <submittedName>
        <fullName evidence="5">Helix-turn-helix domain-containing protein</fullName>
    </submittedName>
</protein>
<dbReference type="InterPro" id="IPR009057">
    <property type="entry name" value="Homeodomain-like_sf"/>
</dbReference>
<feature type="domain" description="HTH araC/xylS-type" evidence="4">
    <location>
        <begin position="206"/>
        <end position="311"/>
    </location>
</feature>
<dbReference type="InterPro" id="IPR050204">
    <property type="entry name" value="AraC_XylS_family_regulators"/>
</dbReference>
<evidence type="ECO:0000259" key="4">
    <source>
        <dbReference type="PROSITE" id="PS01124"/>
    </source>
</evidence>
<evidence type="ECO:0000256" key="1">
    <source>
        <dbReference type="ARBA" id="ARBA00023015"/>
    </source>
</evidence>
<dbReference type="InterPro" id="IPR018060">
    <property type="entry name" value="HTH_AraC"/>
</dbReference>
<comment type="caution">
    <text evidence="5">The sequence shown here is derived from an EMBL/GenBank/DDBJ whole genome shotgun (WGS) entry which is preliminary data.</text>
</comment>
<dbReference type="PRINTS" id="PR00032">
    <property type="entry name" value="HTHARAC"/>
</dbReference>
<dbReference type="SMART" id="SM00342">
    <property type="entry name" value="HTH_ARAC"/>
    <property type="match status" value="1"/>
</dbReference>
<reference evidence="5 6" key="1">
    <citation type="submission" date="2019-08" db="EMBL/GenBank/DDBJ databases">
        <title>Draft genome sequencing and comparative genomics of hatchery-associated Vibrios.</title>
        <authorList>
            <person name="Kehlet-Delgado H."/>
            <person name="Mueller R.S."/>
        </authorList>
    </citation>
    <scope>NUCLEOTIDE SEQUENCE [LARGE SCALE GENOMIC DNA]</scope>
    <source>
        <strain evidence="5 6">00-78-3</strain>
    </source>
</reference>
<gene>
    <name evidence="5" type="ORF">F0262_18755</name>
</gene>
<dbReference type="GO" id="GO:0003700">
    <property type="term" value="F:DNA-binding transcription factor activity"/>
    <property type="evidence" value="ECO:0007669"/>
    <property type="project" value="InterPro"/>
</dbReference>
<dbReference type="Proteomes" id="UP000572072">
    <property type="component" value="Unassembled WGS sequence"/>
</dbReference>
<dbReference type="PROSITE" id="PS01124">
    <property type="entry name" value="HTH_ARAC_FAMILY_2"/>
    <property type="match status" value="1"/>
</dbReference>
<dbReference type="InterPro" id="IPR018062">
    <property type="entry name" value="HTH_AraC-typ_CS"/>
</dbReference>
<dbReference type="InterPro" id="IPR020449">
    <property type="entry name" value="Tscrpt_reg_AraC-type_HTH"/>
</dbReference>